<feature type="compositionally biased region" description="Acidic residues" evidence="1">
    <location>
        <begin position="75"/>
        <end position="86"/>
    </location>
</feature>
<protein>
    <recommendedName>
        <fullName evidence="4">Type II toxin-antitoxin system RelB/DinJ family antitoxin</fullName>
    </recommendedName>
</protein>
<dbReference type="InterPro" id="IPR007337">
    <property type="entry name" value="RelB/DinJ"/>
</dbReference>
<reference evidence="2 3" key="1">
    <citation type="submission" date="2019-11" db="EMBL/GenBank/DDBJ databases">
        <title>Whole genome shotgun sequencing (WGS) data from Adlercreutzia equolifaciens ResAG-91, Eggerthella lenta MRI-F36, MRI-F37, MRI-F40, ResAG-49, ResAG-88, ResAG-121, ResAG-145, and Gordonibacter sp. ResAG-5, ResAG-26, ResAG-43, ResAG-50, ResAG-59.</title>
        <authorList>
            <person name="Stoll D.A."/>
            <person name="Danylec N."/>
            <person name="Franz C.M.A.P."/>
            <person name="Huch M."/>
        </authorList>
    </citation>
    <scope>NUCLEOTIDE SEQUENCE [LARGE SCALE GENOMIC DNA]</scope>
    <source>
        <strain evidence="2 3">ResAG-59</strain>
    </source>
</reference>
<accession>A0A6N8IL47</accession>
<evidence type="ECO:0008006" key="4">
    <source>
        <dbReference type="Google" id="ProtNLM"/>
    </source>
</evidence>
<keyword evidence="3" id="KW-1185">Reference proteome</keyword>
<feature type="region of interest" description="Disordered" evidence="1">
    <location>
        <begin position="58"/>
        <end position="86"/>
    </location>
</feature>
<dbReference type="GO" id="GO:0006355">
    <property type="term" value="P:regulation of DNA-templated transcription"/>
    <property type="evidence" value="ECO:0007669"/>
    <property type="project" value="InterPro"/>
</dbReference>
<evidence type="ECO:0000256" key="1">
    <source>
        <dbReference type="SAM" id="MobiDB-lite"/>
    </source>
</evidence>
<dbReference type="Pfam" id="PF04221">
    <property type="entry name" value="RelB"/>
    <property type="match status" value="1"/>
</dbReference>
<dbReference type="AlphaFoldDB" id="A0A6N8IL47"/>
<organism evidence="2 3">
    <name type="scientific">Gordonibacter urolithinfaciens</name>
    <dbReference type="NCBI Taxonomy" id="1335613"/>
    <lineage>
        <taxon>Bacteria</taxon>
        <taxon>Bacillati</taxon>
        <taxon>Actinomycetota</taxon>
        <taxon>Coriobacteriia</taxon>
        <taxon>Eggerthellales</taxon>
        <taxon>Eggerthellaceae</taxon>
        <taxon>Gordonibacter</taxon>
    </lineage>
</organism>
<dbReference type="EMBL" id="WPOC01000013">
    <property type="protein sequence ID" value="MVN15543.1"/>
    <property type="molecule type" value="Genomic_DNA"/>
</dbReference>
<name>A0A6N8IL47_9ACTN</name>
<proteinExistence type="predicted"/>
<dbReference type="Gene3D" id="1.10.1220.10">
    <property type="entry name" value="Met repressor-like"/>
    <property type="match status" value="1"/>
</dbReference>
<dbReference type="Proteomes" id="UP000468327">
    <property type="component" value="Unassembled WGS sequence"/>
</dbReference>
<gene>
    <name evidence="2" type="ORF">GO738_09355</name>
</gene>
<comment type="caution">
    <text evidence="2">The sequence shown here is derived from an EMBL/GenBank/DDBJ whole genome shotgun (WGS) entry which is preliminary data.</text>
</comment>
<evidence type="ECO:0000313" key="3">
    <source>
        <dbReference type="Proteomes" id="UP000468327"/>
    </source>
</evidence>
<sequence length="86" mass="9317">MDEDVKRMMDATASAIGITSATAMNIFARQFVAAGGFPFEVKAPKAAALPAIDRERLYRPQKTQDGSPVLPSEWLDPEGDVYDSLA</sequence>
<evidence type="ECO:0000313" key="2">
    <source>
        <dbReference type="EMBL" id="MVN15543.1"/>
    </source>
</evidence>
<dbReference type="InterPro" id="IPR013321">
    <property type="entry name" value="Arc_rbn_hlx_hlx"/>
</dbReference>